<reference evidence="2 3" key="1">
    <citation type="submission" date="2019-03" db="EMBL/GenBank/DDBJ databases">
        <title>Genomic Encyclopedia of Type Strains, Phase IV (KMG-IV): sequencing the most valuable type-strain genomes for metagenomic binning, comparative biology and taxonomic classification.</title>
        <authorList>
            <person name="Goeker M."/>
        </authorList>
    </citation>
    <scope>NUCLEOTIDE SEQUENCE [LARGE SCALE GENOMIC DNA]</scope>
    <source>
        <strain evidence="2 3">DSM 45361</strain>
    </source>
</reference>
<dbReference type="SUPFAM" id="SSF160719">
    <property type="entry name" value="gpW/gp25-like"/>
    <property type="match status" value="1"/>
</dbReference>
<dbReference type="Pfam" id="PF04965">
    <property type="entry name" value="GPW_gp25"/>
    <property type="match status" value="1"/>
</dbReference>
<evidence type="ECO:0000259" key="1">
    <source>
        <dbReference type="Pfam" id="PF04965"/>
    </source>
</evidence>
<name>A0A4R6SJH2_LABRH</name>
<comment type="caution">
    <text evidence="2">The sequence shown here is derived from an EMBL/GenBank/DDBJ whole genome shotgun (WGS) entry which is preliminary data.</text>
</comment>
<evidence type="ECO:0000313" key="2">
    <source>
        <dbReference type="EMBL" id="TDQ01148.1"/>
    </source>
</evidence>
<gene>
    <name evidence="2" type="ORF">EV186_1021015</name>
</gene>
<dbReference type="Proteomes" id="UP000295444">
    <property type="component" value="Unassembled WGS sequence"/>
</dbReference>
<keyword evidence="3" id="KW-1185">Reference proteome</keyword>
<dbReference type="Gene3D" id="3.10.450.40">
    <property type="match status" value="1"/>
</dbReference>
<protein>
    <recommendedName>
        <fullName evidence="1">IraD/Gp25-like domain-containing protein</fullName>
    </recommendedName>
</protein>
<dbReference type="RefSeq" id="WP_243754039.1">
    <property type="nucleotide sequence ID" value="NZ_SNXZ01000002.1"/>
</dbReference>
<feature type="domain" description="IraD/Gp25-like" evidence="1">
    <location>
        <begin position="30"/>
        <end position="119"/>
    </location>
</feature>
<sequence>MITNSTDFIGAGWNFPMEINVNGEFALAKGTHKIEQAMHLILATYPGERPMRPEFGSRLRDFVFQPTTLDNAADVGREVTRSLERWEPRVTIKQVDVVPDPVDVGLLHIDIHYLVKATNDERNLVFPFYTIPETEGV</sequence>
<organism evidence="2 3">
    <name type="scientific">Labedaea rhizosphaerae</name>
    <dbReference type="NCBI Taxonomy" id="598644"/>
    <lineage>
        <taxon>Bacteria</taxon>
        <taxon>Bacillati</taxon>
        <taxon>Actinomycetota</taxon>
        <taxon>Actinomycetes</taxon>
        <taxon>Pseudonocardiales</taxon>
        <taxon>Pseudonocardiaceae</taxon>
        <taxon>Labedaea</taxon>
    </lineage>
</organism>
<dbReference type="EMBL" id="SNXZ01000002">
    <property type="protein sequence ID" value="TDQ01148.1"/>
    <property type="molecule type" value="Genomic_DNA"/>
</dbReference>
<evidence type="ECO:0000313" key="3">
    <source>
        <dbReference type="Proteomes" id="UP000295444"/>
    </source>
</evidence>
<proteinExistence type="predicted"/>
<dbReference type="InterPro" id="IPR007048">
    <property type="entry name" value="IraD/Gp25-like"/>
</dbReference>
<accession>A0A4R6SJH2</accession>
<dbReference type="AlphaFoldDB" id="A0A4R6SJH2"/>